<dbReference type="Proteomes" id="UP000824088">
    <property type="component" value="Unassembled WGS sequence"/>
</dbReference>
<dbReference type="SMART" id="SM00418">
    <property type="entry name" value="HTH_ARSR"/>
    <property type="match status" value="1"/>
</dbReference>
<gene>
    <name evidence="5" type="ORF">IAD51_06985</name>
</gene>
<dbReference type="InterPro" id="IPR036388">
    <property type="entry name" value="WH-like_DNA-bd_sf"/>
</dbReference>
<feature type="domain" description="HTH arsR-type" evidence="4">
    <location>
        <begin position="18"/>
        <end position="110"/>
    </location>
</feature>
<dbReference type="NCBIfam" id="NF033788">
    <property type="entry name" value="HTH_metalloreg"/>
    <property type="match status" value="1"/>
</dbReference>
<evidence type="ECO:0000313" key="5">
    <source>
        <dbReference type="EMBL" id="HIU21951.1"/>
    </source>
</evidence>
<dbReference type="GO" id="GO:0003677">
    <property type="term" value="F:DNA binding"/>
    <property type="evidence" value="ECO:0007669"/>
    <property type="project" value="UniProtKB-KW"/>
</dbReference>
<dbReference type="PANTHER" id="PTHR43132:SF6">
    <property type="entry name" value="HTH-TYPE TRANSCRIPTIONAL REPRESSOR CZRA"/>
    <property type="match status" value="1"/>
</dbReference>
<evidence type="ECO:0000256" key="3">
    <source>
        <dbReference type="ARBA" id="ARBA00023163"/>
    </source>
</evidence>
<dbReference type="CDD" id="cd00090">
    <property type="entry name" value="HTH_ARSR"/>
    <property type="match status" value="1"/>
</dbReference>
<dbReference type="EMBL" id="DVMN01000127">
    <property type="protein sequence ID" value="HIU21951.1"/>
    <property type="molecule type" value="Genomic_DNA"/>
</dbReference>
<dbReference type="InterPro" id="IPR051011">
    <property type="entry name" value="Metal_resp_trans_reg"/>
</dbReference>
<reference evidence="5" key="2">
    <citation type="journal article" date="2021" name="PeerJ">
        <title>Extensive microbial diversity within the chicken gut microbiome revealed by metagenomics and culture.</title>
        <authorList>
            <person name="Gilroy R."/>
            <person name="Ravi A."/>
            <person name="Getino M."/>
            <person name="Pursley I."/>
            <person name="Horton D.L."/>
            <person name="Alikhan N.F."/>
            <person name="Baker D."/>
            <person name="Gharbi K."/>
            <person name="Hall N."/>
            <person name="Watson M."/>
            <person name="Adriaenssens E.M."/>
            <person name="Foster-Nyarko E."/>
            <person name="Jarju S."/>
            <person name="Secka A."/>
            <person name="Antonio M."/>
            <person name="Oren A."/>
            <person name="Chaudhuri R.R."/>
            <person name="La Ragione R."/>
            <person name="Hildebrand F."/>
            <person name="Pallen M.J."/>
        </authorList>
    </citation>
    <scope>NUCLEOTIDE SEQUENCE</scope>
    <source>
        <strain evidence="5">1063</strain>
    </source>
</reference>
<dbReference type="Pfam" id="PF01022">
    <property type="entry name" value="HTH_5"/>
    <property type="match status" value="1"/>
</dbReference>
<dbReference type="Gene3D" id="1.10.10.10">
    <property type="entry name" value="Winged helix-like DNA-binding domain superfamily/Winged helix DNA-binding domain"/>
    <property type="match status" value="1"/>
</dbReference>
<dbReference type="AlphaFoldDB" id="A0A9D1L2U8"/>
<protein>
    <submittedName>
        <fullName evidence="5">Helix-turn-helix transcriptional regulator</fullName>
    </submittedName>
</protein>
<dbReference type="PANTHER" id="PTHR43132">
    <property type="entry name" value="ARSENICAL RESISTANCE OPERON REPRESSOR ARSR-RELATED"/>
    <property type="match status" value="1"/>
</dbReference>
<dbReference type="InterPro" id="IPR011991">
    <property type="entry name" value="ArsR-like_HTH"/>
</dbReference>
<dbReference type="InterPro" id="IPR001845">
    <property type="entry name" value="HTH_ArsR_DNA-bd_dom"/>
</dbReference>
<evidence type="ECO:0000256" key="1">
    <source>
        <dbReference type="ARBA" id="ARBA00023015"/>
    </source>
</evidence>
<evidence type="ECO:0000259" key="4">
    <source>
        <dbReference type="PROSITE" id="PS50987"/>
    </source>
</evidence>
<dbReference type="PROSITE" id="PS50987">
    <property type="entry name" value="HTH_ARSR_2"/>
    <property type="match status" value="1"/>
</dbReference>
<organism evidence="5 6">
    <name type="scientific">Candidatus Limadaptatus stercorigallinarum</name>
    <dbReference type="NCBI Taxonomy" id="2840845"/>
    <lineage>
        <taxon>Bacteria</taxon>
        <taxon>Bacillati</taxon>
        <taxon>Bacillota</taxon>
        <taxon>Clostridia</taxon>
        <taxon>Eubacteriales</taxon>
        <taxon>Candidatus Limadaptatus</taxon>
    </lineage>
</organism>
<dbReference type="PRINTS" id="PR00778">
    <property type="entry name" value="HTHARSR"/>
</dbReference>
<keyword evidence="1" id="KW-0805">Transcription regulation</keyword>
<keyword evidence="3" id="KW-0804">Transcription</keyword>
<name>A0A9D1L2U8_9FIRM</name>
<sequence>METLLDEKTVELIRDYVPRNATLHMLSEFFGACADATRAKIICALSISEMCVGDLARVLGLNQTTCSHQLRLLRAADIVRQRRDGKIVYYSLKNRKIEDVMYAGVKFLNL</sequence>
<comment type="caution">
    <text evidence="5">The sequence shown here is derived from an EMBL/GenBank/DDBJ whole genome shotgun (WGS) entry which is preliminary data.</text>
</comment>
<reference evidence="5" key="1">
    <citation type="submission" date="2020-10" db="EMBL/GenBank/DDBJ databases">
        <authorList>
            <person name="Gilroy R."/>
        </authorList>
    </citation>
    <scope>NUCLEOTIDE SEQUENCE</scope>
    <source>
        <strain evidence="5">1063</strain>
    </source>
</reference>
<evidence type="ECO:0000256" key="2">
    <source>
        <dbReference type="ARBA" id="ARBA00023125"/>
    </source>
</evidence>
<dbReference type="SUPFAM" id="SSF46785">
    <property type="entry name" value="Winged helix' DNA-binding domain"/>
    <property type="match status" value="1"/>
</dbReference>
<accession>A0A9D1L2U8</accession>
<proteinExistence type="predicted"/>
<keyword evidence="2" id="KW-0238">DNA-binding</keyword>
<dbReference type="GO" id="GO:0003700">
    <property type="term" value="F:DNA-binding transcription factor activity"/>
    <property type="evidence" value="ECO:0007669"/>
    <property type="project" value="InterPro"/>
</dbReference>
<evidence type="ECO:0000313" key="6">
    <source>
        <dbReference type="Proteomes" id="UP000824088"/>
    </source>
</evidence>
<dbReference type="InterPro" id="IPR036390">
    <property type="entry name" value="WH_DNA-bd_sf"/>
</dbReference>